<feature type="domain" description="PEP-utilising enzyme mobile" evidence="4">
    <location>
        <begin position="426"/>
        <end position="478"/>
    </location>
</feature>
<name>A0A0G0YYJ2_9BACT</name>
<dbReference type="InterPro" id="IPR006319">
    <property type="entry name" value="PEP_synth"/>
</dbReference>
<dbReference type="GO" id="GO:0005524">
    <property type="term" value="F:ATP binding"/>
    <property type="evidence" value="ECO:0007669"/>
    <property type="project" value="UniProtKB-KW"/>
</dbReference>
<dbReference type="Gene3D" id="3.50.30.10">
    <property type="entry name" value="Phosphohistidine domain"/>
    <property type="match status" value="1"/>
</dbReference>
<keyword evidence="5" id="KW-0670">Pyruvate</keyword>
<organism evidence="5 6">
    <name type="scientific">Candidatus Kuenenbacteria bacterium GW2011_GWA2_42_15</name>
    <dbReference type="NCBI Taxonomy" id="1618677"/>
    <lineage>
        <taxon>Bacteria</taxon>
        <taxon>Candidatus Kueneniibacteriota</taxon>
    </lineage>
</organism>
<evidence type="ECO:0000313" key="5">
    <source>
        <dbReference type="EMBL" id="KKS41635.1"/>
    </source>
</evidence>
<accession>A0A0G0YYJ2</accession>
<keyword evidence="3" id="KW-0067">ATP-binding</keyword>
<dbReference type="PANTHER" id="PTHR43030">
    <property type="entry name" value="PHOSPHOENOLPYRUVATE SYNTHASE"/>
    <property type="match status" value="1"/>
</dbReference>
<evidence type="ECO:0000256" key="2">
    <source>
        <dbReference type="ARBA" id="ARBA00022741"/>
    </source>
</evidence>
<dbReference type="InterPro" id="IPR018274">
    <property type="entry name" value="PEP_util_AS"/>
</dbReference>
<dbReference type="EMBL" id="LCCW01000024">
    <property type="protein sequence ID" value="KKS41635.1"/>
    <property type="molecule type" value="Genomic_DNA"/>
</dbReference>
<evidence type="ECO:0000256" key="1">
    <source>
        <dbReference type="ARBA" id="ARBA00007837"/>
    </source>
</evidence>
<comment type="caution">
    <text evidence="5">The sequence shown here is derived from an EMBL/GenBank/DDBJ whole genome shotgun (WGS) entry which is preliminary data.</text>
</comment>
<dbReference type="GO" id="GO:0008986">
    <property type="term" value="F:pyruvate, water dikinase activity"/>
    <property type="evidence" value="ECO:0007669"/>
    <property type="project" value="InterPro"/>
</dbReference>
<evidence type="ECO:0000259" key="4">
    <source>
        <dbReference type="Pfam" id="PF00391"/>
    </source>
</evidence>
<evidence type="ECO:0000313" key="6">
    <source>
        <dbReference type="Proteomes" id="UP000034516"/>
    </source>
</evidence>
<dbReference type="Proteomes" id="UP000034516">
    <property type="component" value="Unassembled WGS sequence"/>
</dbReference>
<dbReference type="PATRIC" id="fig|1618677.3.peg.458"/>
<dbReference type="InterPro" id="IPR008279">
    <property type="entry name" value="PEP-util_enz_mobile_dom"/>
</dbReference>
<dbReference type="PANTHER" id="PTHR43030:SF1">
    <property type="entry name" value="PHOSPHOENOLPYRUVATE SYNTHASE"/>
    <property type="match status" value="1"/>
</dbReference>
<protein>
    <submittedName>
        <fullName evidence="5">Phosphoenolpyruvate synthase</fullName>
    </submittedName>
</protein>
<dbReference type="PROSITE" id="PS00370">
    <property type="entry name" value="PEP_ENZYMES_PHOS_SITE"/>
    <property type="match status" value="1"/>
</dbReference>
<sequence length="487" mass="57353">MKINYQKIKNANWYRQGAAAKPLYVSYPITACQNFYLKNKPLDYYYRFIADIRQEQMVDYIDKKCLVRNANFYLHHQIKTYGFIEQIKKHWQEHNVNKFLLAVEELARINFTQFSDQQLLKKFLDFSKTFMGVWYNSIFHDTFDVEGEKILFKILKQAKLNLNGQELEILLTYPQPSILQQERLDLFKIVHATVKNKIALNKLTPNYLKNSFFQIHAMLIRHVAKYHWLYNDFASIVKLDEKYFLKNIKGIISSQEKLAEEEALKNSFKKLKVKREKLIKDKKVSRPVMNIISMLATIARWRDERKAYNQLGDSIVEKFIKEFSLRIGVKQNILEHLLWQELEKIFYLSKNDLRQLDQRMRQGILSVVFRQGEIHWLPYIQAEKIRKIMIGIMSKCDNLKGRPAYPGKVQARARIILNKKDFHKLKPGEILVAPNTRPEYVPIMKIAGAIISEEGGITCHAAIISRELKKPAVVEVDADQGIVRKLK</sequence>
<comment type="similarity">
    <text evidence="1">Belongs to the PEP-utilizing enzyme family.</text>
</comment>
<gene>
    <name evidence="5" type="ORF">UV02_C0024G0007</name>
</gene>
<dbReference type="InterPro" id="IPR036637">
    <property type="entry name" value="Phosphohistidine_dom_sf"/>
</dbReference>
<keyword evidence="2" id="KW-0547">Nucleotide-binding</keyword>
<dbReference type="Pfam" id="PF00391">
    <property type="entry name" value="PEP-utilizers"/>
    <property type="match status" value="1"/>
</dbReference>
<evidence type="ECO:0000256" key="3">
    <source>
        <dbReference type="ARBA" id="ARBA00022840"/>
    </source>
</evidence>
<reference evidence="5 6" key="1">
    <citation type="journal article" date="2015" name="Nature">
        <title>rRNA introns, odd ribosomes, and small enigmatic genomes across a large radiation of phyla.</title>
        <authorList>
            <person name="Brown C.T."/>
            <person name="Hug L.A."/>
            <person name="Thomas B.C."/>
            <person name="Sharon I."/>
            <person name="Castelle C.J."/>
            <person name="Singh A."/>
            <person name="Wilkins M.J."/>
            <person name="Williams K.H."/>
            <person name="Banfield J.F."/>
        </authorList>
    </citation>
    <scope>NUCLEOTIDE SEQUENCE [LARGE SCALE GENOMIC DNA]</scope>
</reference>
<dbReference type="SUPFAM" id="SSF52009">
    <property type="entry name" value="Phosphohistidine domain"/>
    <property type="match status" value="1"/>
</dbReference>
<proteinExistence type="inferred from homology"/>
<dbReference type="AlphaFoldDB" id="A0A0G0YYJ2"/>